<feature type="domain" description="WSC" evidence="2">
    <location>
        <begin position="6"/>
        <end position="95"/>
    </location>
</feature>
<organism evidence="3 4">
    <name type="scientific">Mollisia scopiformis</name>
    <name type="common">Conifer needle endophyte fungus</name>
    <name type="synonym">Phialocephala scopiformis</name>
    <dbReference type="NCBI Taxonomy" id="149040"/>
    <lineage>
        <taxon>Eukaryota</taxon>
        <taxon>Fungi</taxon>
        <taxon>Dikarya</taxon>
        <taxon>Ascomycota</taxon>
        <taxon>Pezizomycotina</taxon>
        <taxon>Leotiomycetes</taxon>
        <taxon>Helotiales</taxon>
        <taxon>Mollisiaceae</taxon>
        <taxon>Mollisia</taxon>
    </lineage>
</organism>
<dbReference type="InParanoid" id="A0A194XHE9"/>
<name>A0A194XHE9_MOLSC</name>
<protein>
    <submittedName>
        <fullName evidence="3">Carbohydrate-binding WSC</fullName>
    </submittedName>
</protein>
<dbReference type="InterPro" id="IPR051589">
    <property type="entry name" value="Sialate-O-sulfotransferase"/>
</dbReference>
<dbReference type="Pfam" id="PF01822">
    <property type="entry name" value="WSC"/>
    <property type="match status" value="1"/>
</dbReference>
<keyword evidence="4" id="KW-1185">Reference proteome</keyword>
<evidence type="ECO:0000313" key="3">
    <source>
        <dbReference type="EMBL" id="KUJ19588.1"/>
    </source>
</evidence>
<proteinExistence type="predicted"/>
<dbReference type="PANTHER" id="PTHR45964">
    <property type="entry name" value="WSCD FAMILY MEMBER CG9164"/>
    <property type="match status" value="1"/>
</dbReference>
<evidence type="ECO:0000313" key="4">
    <source>
        <dbReference type="Proteomes" id="UP000070700"/>
    </source>
</evidence>
<dbReference type="Proteomes" id="UP000070700">
    <property type="component" value="Unassembled WGS sequence"/>
</dbReference>
<feature type="non-terminal residue" evidence="3">
    <location>
        <position position="95"/>
    </location>
</feature>
<evidence type="ECO:0000259" key="2">
    <source>
        <dbReference type="PROSITE" id="PS51212"/>
    </source>
</evidence>
<gene>
    <name evidence="3" type="ORF">LY89DRAFT_545142</name>
</gene>
<dbReference type="PROSITE" id="PS51212">
    <property type="entry name" value="WSC"/>
    <property type="match status" value="1"/>
</dbReference>
<dbReference type="KEGG" id="psco:LY89DRAFT_545142"/>
<reference evidence="3 4" key="1">
    <citation type="submission" date="2015-10" db="EMBL/GenBank/DDBJ databases">
        <title>Full genome of DAOMC 229536 Phialocephala scopiformis, a fungal endophyte of spruce producing the potent anti-insectan compound rugulosin.</title>
        <authorList>
            <consortium name="DOE Joint Genome Institute"/>
            <person name="Walker A.K."/>
            <person name="Frasz S.L."/>
            <person name="Seifert K.A."/>
            <person name="Miller J.D."/>
            <person name="Mondo S.J."/>
            <person name="Labutti K."/>
            <person name="Lipzen A."/>
            <person name="Dockter R."/>
            <person name="Kennedy M."/>
            <person name="Grigoriev I.V."/>
            <person name="Spatafora J.W."/>
        </authorList>
    </citation>
    <scope>NUCLEOTIDE SEQUENCE [LARGE SCALE GENOMIC DNA]</scope>
    <source>
        <strain evidence="3 4">CBS 120377</strain>
    </source>
</reference>
<dbReference type="OrthoDB" id="5985073at2759"/>
<evidence type="ECO:0000256" key="1">
    <source>
        <dbReference type="ARBA" id="ARBA00022737"/>
    </source>
</evidence>
<keyword evidence="1" id="KW-0677">Repeat</keyword>
<dbReference type="RefSeq" id="XP_018073943.1">
    <property type="nucleotide sequence ID" value="XM_018208231.1"/>
</dbReference>
<dbReference type="AlphaFoldDB" id="A0A194XHE9"/>
<accession>A0A194XHE9</accession>
<dbReference type="SMART" id="SM00321">
    <property type="entry name" value="WSC"/>
    <property type="match status" value="1"/>
</dbReference>
<dbReference type="GeneID" id="28817957"/>
<dbReference type="STRING" id="149040.A0A194XHE9"/>
<dbReference type="InterPro" id="IPR002889">
    <property type="entry name" value="WSC_carb-bd"/>
</dbReference>
<dbReference type="EMBL" id="KQ947411">
    <property type="protein sequence ID" value="KUJ19588.1"/>
    <property type="molecule type" value="Genomic_DNA"/>
</dbReference>
<sequence>VQTSGVYTYLGCYTEGAGMRALQGEFFPDDSNTVERCTANCYPFQYAGLEYGRECWCGDTIEGGASSVQNLQCGMACAGNSGEICGDSNRLSIYQ</sequence>
<dbReference type="PANTHER" id="PTHR45964:SF5">
    <property type="entry name" value="WSCD FAMILY MEMBER CG9164"/>
    <property type="match status" value="1"/>
</dbReference>
<feature type="non-terminal residue" evidence="3">
    <location>
        <position position="1"/>
    </location>
</feature>